<name>A0A131YF95_RHIAP</name>
<keyword evidence="4 7" id="KW-0732">Signal</keyword>
<proteinExistence type="inferred from homology"/>
<dbReference type="InterPro" id="IPR001563">
    <property type="entry name" value="Peptidase_S10"/>
</dbReference>
<evidence type="ECO:0000256" key="3">
    <source>
        <dbReference type="ARBA" id="ARBA00022670"/>
    </source>
</evidence>
<dbReference type="Pfam" id="PF00450">
    <property type="entry name" value="Peptidase_S10"/>
    <property type="match status" value="1"/>
</dbReference>
<keyword evidence="2 8" id="KW-0121">Carboxypeptidase</keyword>
<dbReference type="PRINTS" id="PR00724">
    <property type="entry name" value="CRBOXYPTASEC"/>
</dbReference>
<dbReference type="GO" id="GO:0004185">
    <property type="term" value="F:serine-type carboxypeptidase activity"/>
    <property type="evidence" value="ECO:0007669"/>
    <property type="project" value="InterPro"/>
</dbReference>
<feature type="signal peptide" evidence="7">
    <location>
        <begin position="1"/>
        <end position="26"/>
    </location>
</feature>
<dbReference type="AlphaFoldDB" id="A0A131YF95"/>
<accession>A0A131YF95</accession>
<sequence>MKTTLSWRVMLLLGGLKCTLSQQADSQRSEDPNTSDSTLPKKEEPLYLTPYIQEKKYDQAKVASKVHLFEQLVNSTAYSGFITVNSTYNSSLFFLFVVAEGNKSDAPVLLWTMGGPGLSALFGQFLENGPIACPSDGISTNFSIRANTLQKNMSIIYLDAPIGAGYSFTDDPRGYSKSLEEITDDIMKFLEQFFELFWEYKNKNFYAAGESYAARYSVSIAHRMINHANQKLPSLKGVIGGNGFLGPILDIAESSEFMYQLSMVNRNGCDAFSDQFNRMRNEQNVTIIPYMLSRTMFIGNPPTLFQNVTLYNDYLSPLYTERLLSMQVCFGLINSSAVRSALHIGRTLTFQYNNELMLYSLAADYITNINDTVAKVLESTSVLFYTGQLDPLFPSVNQRSYLSKLQWRDSAKYNAAQRVTWKPPTWQPVDGFAGYLKQTETLTDAVIVGMSHYGAIEKPNEAYFLMMEFITNTSTSKNEPSQQ</sequence>
<dbReference type="SUPFAM" id="SSF53474">
    <property type="entry name" value="alpha/beta-Hydrolases"/>
    <property type="match status" value="1"/>
</dbReference>
<dbReference type="PANTHER" id="PTHR11802">
    <property type="entry name" value="SERINE PROTEASE FAMILY S10 SERINE CARBOXYPEPTIDASE"/>
    <property type="match status" value="1"/>
</dbReference>
<evidence type="ECO:0000256" key="2">
    <source>
        <dbReference type="ARBA" id="ARBA00022645"/>
    </source>
</evidence>
<keyword evidence="5" id="KW-0378">Hydrolase</keyword>
<evidence type="ECO:0000256" key="1">
    <source>
        <dbReference type="ARBA" id="ARBA00009431"/>
    </source>
</evidence>
<feature type="chain" id="PRO_5007284917" evidence="7">
    <location>
        <begin position="27"/>
        <end position="483"/>
    </location>
</feature>
<keyword evidence="3" id="KW-0645">Protease</keyword>
<dbReference type="Gene3D" id="3.40.50.1820">
    <property type="entry name" value="alpha/beta hydrolase"/>
    <property type="match status" value="1"/>
</dbReference>
<comment type="similarity">
    <text evidence="1">Belongs to the peptidase S10 family.</text>
</comment>
<reference evidence="8" key="1">
    <citation type="journal article" date="2016" name="Ticks Tick Borne Dis.">
        <title>De novo assembly and annotation of the salivary gland transcriptome of Rhipicephalus appendiculatus male and female ticks during blood feeding.</title>
        <authorList>
            <person name="de Castro M.H."/>
            <person name="de Klerk D."/>
            <person name="Pienaar R."/>
            <person name="Latif A.A."/>
            <person name="Rees D.J."/>
            <person name="Mans B.J."/>
        </authorList>
    </citation>
    <scope>NUCLEOTIDE SEQUENCE</scope>
    <source>
        <tissue evidence="8">Salivary glands</tissue>
    </source>
</reference>
<evidence type="ECO:0000313" key="8">
    <source>
        <dbReference type="EMBL" id="JAP78004.1"/>
    </source>
</evidence>
<evidence type="ECO:0000256" key="6">
    <source>
        <dbReference type="ARBA" id="ARBA00023180"/>
    </source>
</evidence>
<evidence type="ECO:0000256" key="5">
    <source>
        <dbReference type="ARBA" id="ARBA00022801"/>
    </source>
</evidence>
<evidence type="ECO:0000256" key="7">
    <source>
        <dbReference type="SAM" id="SignalP"/>
    </source>
</evidence>
<dbReference type="InterPro" id="IPR029058">
    <property type="entry name" value="AB_hydrolase_fold"/>
</dbReference>
<evidence type="ECO:0000256" key="4">
    <source>
        <dbReference type="ARBA" id="ARBA00022729"/>
    </source>
</evidence>
<dbReference type="GO" id="GO:0006508">
    <property type="term" value="P:proteolysis"/>
    <property type="evidence" value="ECO:0007669"/>
    <property type="project" value="UniProtKB-KW"/>
</dbReference>
<keyword evidence="6" id="KW-0325">Glycoprotein</keyword>
<dbReference type="PANTHER" id="PTHR11802:SF472">
    <property type="entry name" value="SERINE CARBOXYPEPTIDASE CPVL-RELATED"/>
    <property type="match status" value="1"/>
</dbReference>
<dbReference type="EMBL" id="GEDV01010553">
    <property type="protein sequence ID" value="JAP78004.1"/>
    <property type="molecule type" value="Transcribed_RNA"/>
</dbReference>
<organism evidence="8">
    <name type="scientific">Rhipicephalus appendiculatus</name>
    <name type="common">Brown ear tick</name>
    <dbReference type="NCBI Taxonomy" id="34631"/>
    <lineage>
        <taxon>Eukaryota</taxon>
        <taxon>Metazoa</taxon>
        <taxon>Ecdysozoa</taxon>
        <taxon>Arthropoda</taxon>
        <taxon>Chelicerata</taxon>
        <taxon>Arachnida</taxon>
        <taxon>Acari</taxon>
        <taxon>Parasitiformes</taxon>
        <taxon>Ixodida</taxon>
        <taxon>Ixodoidea</taxon>
        <taxon>Ixodidae</taxon>
        <taxon>Rhipicephalinae</taxon>
        <taxon>Rhipicephalus</taxon>
        <taxon>Rhipicephalus</taxon>
    </lineage>
</organism>
<protein>
    <submittedName>
        <fullName evidence="8">Serine carboxypeptidase</fullName>
    </submittedName>
</protein>